<feature type="compositionally biased region" description="Low complexity" evidence="1">
    <location>
        <begin position="230"/>
        <end position="305"/>
    </location>
</feature>
<gene>
    <name evidence="3" type="ORF">N7496_001593</name>
</gene>
<dbReference type="AlphaFoldDB" id="A0A9W9VWH8"/>
<feature type="signal peptide" evidence="2">
    <location>
        <begin position="1"/>
        <end position="21"/>
    </location>
</feature>
<dbReference type="RefSeq" id="XP_056561253.1">
    <property type="nucleotide sequence ID" value="XM_056694524.1"/>
</dbReference>
<reference evidence="3" key="1">
    <citation type="submission" date="2022-11" db="EMBL/GenBank/DDBJ databases">
        <authorList>
            <person name="Petersen C."/>
        </authorList>
    </citation>
    <scope>NUCLEOTIDE SEQUENCE</scope>
    <source>
        <strain evidence="3">IBT 29864</strain>
    </source>
</reference>
<feature type="compositionally biased region" description="Polar residues" evidence="1">
    <location>
        <begin position="216"/>
        <end position="229"/>
    </location>
</feature>
<proteinExistence type="predicted"/>
<evidence type="ECO:0000256" key="1">
    <source>
        <dbReference type="SAM" id="MobiDB-lite"/>
    </source>
</evidence>
<evidence type="ECO:0008006" key="5">
    <source>
        <dbReference type="Google" id="ProtNLM"/>
    </source>
</evidence>
<feature type="region of interest" description="Disordered" evidence="1">
    <location>
        <begin position="477"/>
        <end position="534"/>
    </location>
</feature>
<comment type="caution">
    <text evidence="3">The sequence shown here is derived from an EMBL/GenBank/DDBJ whole genome shotgun (WGS) entry which is preliminary data.</text>
</comment>
<keyword evidence="2" id="KW-0732">Signal</keyword>
<keyword evidence="4" id="KW-1185">Reference proteome</keyword>
<name>A0A9W9VWH8_9EURO</name>
<feature type="compositionally biased region" description="Low complexity" evidence="1">
    <location>
        <begin position="200"/>
        <end position="215"/>
    </location>
</feature>
<dbReference type="GeneID" id="81433701"/>
<organism evidence="3 4">
    <name type="scientific">Penicillium cataractarum</name>
    <dbReference type="NCBI Taxonomy" id="2100454"/>
    <lineage>
        <taxon>Eukaryota</taxon>
        <taxon>Fungi</taxon>
        <taxon>Dikarya</taxon>
        <taxon>Ascomycota</taxon>
        <taxon>Pezizomycotina</taxon>
        <taxon>Eurotiomycetes</taxon>
        <taxon>Eurotiomycetidae</taxon>
        <taxon>Eurotiales</taxon>
        <taxon>Aspergillaceae</taxon>
        <taxon>Penicillium</taxon>
    </lineage>
</organism>
<feature type="chain" id="PRO_5040901995" description="Ig-like domain-containing protein" evidence="2">
    <location>
        <begin position="22"/>
        <end position="945"/>
    </location>
</feature>
<evidence type="ECO:0000313" key="3">
    <source>
        <dbReference type="EMBL" id="KAJ5390525.1"/>
    </source>
</evidence>
<feature type="region of interest" description="Disordered" evidence="1">
    <location>
        <begin position="647"/>
        <end position="690"/>
    </location>
</feature>
<accession>A0A9W9VWH8</accession>
<sequence length="945" mass="97158">MGIMLHHLVLLLLAAVWPAFAFPRAAFNRRIRSVGGTSIHARANGVTDDIPNMEGFNITLSPSKWQAILVSSFDRQATATLTTTLTISDYETAFTIKPSDTAVDAATFTGTTSGYTLTSICYPTLATVAGSTQTKCIKDTVTTLGVIDIGLVAVTPNPTGFAVGTQTLTPGGEVTVGTHTLSLGPSGGLIIDGSSTHIDSPSTTTTILGSTTIPSQTPKQTPTSRTKIQSTPTSTSTSTHTTSSRTSTKPSTNPTTKITTTSKKPSVTSTKPSNTSIKPTTTSAKPTITSTKPITPTSHSTPQSSHTDEILTIGTLTVTADPSGFQVGSTTLTPGGMITVGTQTVSLETGGGGVIVGGATIPLTTTSSTSSQSWTTLSDASTTGLYGIVTLPDFETLTTPTIITTEYIVSSTQTTTGPIYVGTGGIVLQSWPPSTDDDHIGTSGGIIIPDPIRPSISTPTLKCPAILAWLCGSDHTSTTDDGSDVDPDDKPNSNPADDPNKDDNPTTEPTSTHTSTTSTTSKTSSTSTTSTSTCTKTQTVTDCGVTCSPTVVSGQSTTTTTCFTTSCSTVEGCSATGTTSTTTITSEACGTGTASSACPTFTDGPGWVYPDTTIDTAAVNSLASSIMSADASLLAAFSSALASSTPTTMATTTSTTHSSAVTRTTSHTAPSTTKTTSQTTKTSTSSKSKTTSATTTSALTCINQYDSETDEDSCYCEGHTGSYQTMSSTSGMTNYQPCAWTTLPPLYTDVNVGPITSTLSDGDVVYCTSAHWAEDGGSSKYCLGSVSTISTASHTSTTTSKSSTTSSGVSATGTGKPTGEIYIGIVTEGYTFTWNVYIPGVIGTIPDWCDDSNGTMTASGDTTRYYYPPDIKFQDLNGKASELPCVYTGDKDTVGTLGCEGVGTVPCTSDFAESDASPICYNSVLYAGSAFPRVYCKWYGSDGDA</sequence>
<evidence type="ECO:0000313" key="4">
    <source>
        <dbReference type="Proteomes" id="UP001147782"/>
    </source>
</evidence>
<evidence type="ECO:0000256" key="2">
    <source>
        <dbReference type="SAM" id="SignalP"/>
    </source>
</evidence>
<feature type="region of interest" description="Disordered" evidence="1">
    <location>
        <begin position="794"/>
        <end position="813"/>
    </location>
</feature>
<dbReference type="EMBL" id="JAPZBS010000001">
    <property type="protein sequence ID" value="KAJ5390525.1"/>
    <property type="molecule type" value="Genomic_DNA"/>
</dbReference>
<feature type="region of interest" description="Disordered" evidence="1">
    <location>
        <begin position="195"/>
        <end position="308"/>
    </location>
</feature>
<protein>
    <recommendedName>
        <fullName evidence="5">Ig-like domain-containing protein</fullName>
    </recommendedName>
</protein>
<dbReference type="OrthoDB" id="4368260at2759"/>
<feature type="compositionally biased region" description="Low complexity" evidence="1">
    <location>
        <begin position="506"/>
        <end position="534"/>
    </location>
</feature>
<dbReference type="Proteomes" id="UP001147782">
    <property type="component" value="Unassembled WGS sequence"/>
</dbReference>
<reference evidence="3" key="2">
    <citation type="journal article" date="2023" name="IMA Fungus">
        <title>Comparative genomic study of the Penicillium genus elucidates a diverse pangenome and 15 lateral gene transfer events.</title>
        <authorList>
            <person name="Petersen C."/>
            <person name="Sorensen T."/>
            <person name="Nielsen M.R."/>
            <person name="Sondergaard T.E."/>
            <person name="Sorensen J.L."/>
            <person name="Fitzpatrick D.A."/>
            <person name="Frisvad J.C."/>
            <person name="Nielsen K.L."/>
        </authorList>
    </citation>
    <scope>NUCLEOTIDE SEQUENCE</scope>
    <source>
        <strain evidence="3">IBT 29864</strain>
    </source>
</reference>